<protein>
    <submittedName>
        <fullName evidence="1">Uncharacterized protein</fullName>
    </submittedName>
</protein>
<proteinExistence type="predicted"/>
<dbReference type="Proteomes" id="UP000503399">
    <property type="component" value="Chromosome"/>
</dbReference>
<reference evidence="1 2" key="1">
    <citation type="submission" date="2020-02" db="EMBL/GenBank/DDBJ databases">
        <authorList>
            <person name="Hogendoorn C."/>
        </authorList>
    </citation>
    <scope>NUCLEOTIDE SEQUENCE [LARGE SCALE GENOMIC DNA]</scope>
    <source>
        <strain evidence="1">R501</strain>
    </source>
</reference>
<accession>A0A6F8ZFL8</accession>
<dbReference type="KEGG" id="hfv:R50_0883"/>
<organism evidence="1 2">
    <name type="scientific">Candidatus Hydrogenisulfobacillus filiaventi</name>
    <dbReference type="NCBI Taxonomy" id="2707344"/>
    <lineage>
        <taxon>Bacteria</taxon>
        <taxon>Bacillati</taxon>
        <taxon>Bacillota</taxon>
        <taxon>Clostridia</taxon>
        <taxon>Eubacteriales</taxon>
        <taxon>Clostridiales Family XVII. Incertae Sedis</taxon>
        <taxon>Candidatus Hydrogenisulfobacillus</taxon>
    </lineage>
</organism>
<gene>
    <name evidence="1" type="ORF">R50_0883</name>
</gene>
<keyword evidence="2" id="KW-1185">Reference proteome</keyword>
<sequence length="137" mass="14822">MGNRRRARIRRSYRSGLAVRTRLMGGSDVARKMRRILLRAYRFGLGKEFAPLPLIVGEYGTGCTGDHKEPTARPGVAALTLPTFGGRGNLSWVGRQTVSVLRCIPAASELSKRAIGPKAFWGEGHARSDACLSPTAA</sequence>
<evidence type="ECO:0000313" key="1">
    <source>
        <dbReference type="EMBL" id="CAB1128389.1"/>
    </source>
</evidence>
<evidence type="ECO:0000313" key="2">
    <source>
        <dbReference type="Proteomes" id="UP000503399"/>
    </source>
</evidence>
<dbReference type="AlphaFoldDB" id="A0A6F8ZFL8"/>
<dbReference type="EMBL" id="LR778114">
    <property type="protein sequence ID" value="CAB1128389.1"/>
    <property type="molecule type" value="Genomic_DNA"/>
</dbReference>
<name>A0A6F8ZFL8_9FIRM</name>